<dbReference type="AlphaFoldDB" id="A0A0F9LR66"/>
<proteinExistence type="predicted"/>
<protein>
    <submittedName>
        <fullName evidence="2">Uncharacterized protein</fullName>
    </submittedName>
</protein>
<gene>
    <name evidence="2" type="ORF">LCGC14_1166670</name>
</gene>
<comment type="caution">
    <text evidence="2">The sequence shown here is derived from an EMBL/GenBank/DDBJ whole genome shotgun (WGS) entry which is preliminary data.</text>
</comment>
<accession>A0A0F9LR66</accession>
<evidence type="ECO:0000256" key="1">
    <source>
        <dbReference type="SAM" id="MobiDB-lite"/>
    </source>
</evidence>
<reference evidence="2" key="1">
    <citation type="journal article" date="2015" name="Nature">
        <title>Complex archaea that bridge the gap between prokaryotes and eukaryotes.</title>
        <authorList>
            <person name="Spang A."/>
            <person name="Saw J.H."/>
            <person name="Jorgensen S.L."/>
            <person name="Zaremba-Niedzwiedzka K."/>
            <person name="Martijn J."/>
            <person name="Lind A.E."/>
            <person name="van Eijk R."/>
            <person name="Schleper C."/>
            <person name="Guy L."/>
            <person name="Ettema T.J."/>
        </authorList>
    </citation>
    <scope>NUCLEOTIDE SEQUENCE</scope>
</reference>
<feature type="compositionally biased region" description="Acidic residues" evidence="1">
    <location>
        <begin position="80"/>
        <end position="91"/>
    </location>
</feature>
<evidence type="ECO:0000313" key="2">
    <source>
        <dbReference type="EMBL" id="KKM97579.1"/>
    </source>
</evidence>
<feature type="region of interest" description="Disordered" evidence="1">
    <location>
        <begin position="76"/>
        <end position="107"/>
    </location>
</feature>
<organism evidence="2">
    <name type="scientific">marine sediment metagenome</name>
    <dbReference type="NCBI Taxonomy" id="412755"/>
    <lineage>
        <taxon>unclassified sequences</taxon>
        <taxon>metagenomes</taxon>
        <taxon>ecological metagenomes</taxon>
    </lineage>
</organism>
<sequence>MTVRILLSREQVDVAMNELMDTGEDDGVTLARYVAKVQVQRLVRELQDRNIIGKLYRSRPVLFGLALSAKDWEEIAAAADETEGPDDETEGADGGTEGADGESKRAK</sequence>
<name>A0A0F9LR66_9ZZZZ</name>
<dbReference type="EMBL" id="LAZR01005731">
    <property type="protein sequence ID" value="KKM97579.1"/>
    <property type="molecule type" value="Genomic_DNA"/>
</dbReference>